<evidence type="ECO:0000256" key="6">
    <source>
        <dbReference type="ARBA" id="ARBA00023136"/>
    </source>
</evidence>
<evidence type="ECO:0000256" key="1">
    <source>
        <dbReference type="ARBA" id="ARBA00004141"/>
    </source>
</evidence>
<evidence type="ECO:0000256" key="5">
    <source>
        <dbReference type="ARBA" id="ARBA00023065"/>
    </source>
</evidence>
<feature type="compositionally biased region" description="Basic and acidic residues" evidence="7">
    <location>
        <begin position="411"/>
        <end position="433"/>
    </location>
</feature>
<dbReference type="InterPro" id="IPR038770">
    <property type="entry name" value="Na+/solute_symporter_sf"/>
</dbReference>
<sequence length="433" mass="44802">MNSATAVHFFLSLAVLLAVAKLFGALARRVRQPAVVGEIVAGVVCGPLVLPAAVREALMPADVLPLLSALSGLGLALFMFVVGYELEHTLLRGLKGSALGVACGSVLVPLAAGVLLALPLAGRYAPGSTAGFVLFLGIAMSVTAFPVLARVLADRRLTGTPLGGIALAAAAFGDLVAWVALAGVVAAFGSATQWRISLLPVYVLVLLAVVRPLLGRLLRRCADRRMPPLALFPVLIVGLLLSCGTAEWLGVHYIFGAFAFGAVMPRGGFEDLRMHVIEGANHIGALLLPLYFVVAGSKVDLKGFGGAALVTLVLVLVVAVAGKAAGVYGGARLAGMDHRLALPLSALMNMRGLTELVILSVGLELHLIDGTVYSMMVVMAVVTTAMAGPLLDTKRFAVPLRTDAQPDTDAGAERDAAPRAELESDKESTGNSR</sequence>
<keyword evidence="5" id="KW-0406">Ion transport</keyword>
<proteinExistence type="predicted"/>
<dbReference type="EMBL" id="CP108164">
    <property type="protein sequence ID" value="WTQ80711.1"/>
    <property type="molecule type" value="Genomic_DNA"/>
</dbReference>
<reference evidence="10 11" key="1">
    <citation type="submission" date="2022-10" db="EMBL/GenBank/DDBJ databases">
        <title>The complete genomes of actinobacterial strains from the NBC collection.</title>
        <authorList>
            <person name="Joergensen T.S."/>
            <person name="Alvarez Arevalo M."/>
            <person name="Sterndorff E.B."/>
            <person name="Faurdal D."/>
            <person name="Vuksanovic O."/>
            <person name="Mourched A.-S."/>
            <person name="Charusanti P."/>
            <person name="Shaw S."/>
            <person name="Blin K."/>
            <person name="Weber T."/>
        </authorList>
    </citation>
    <scope>NUCLEOTIDE SEQUENCE [LARGE SCALE GENOMIC DNA]</scope>
    <source>
        <strain evidence="10 11">NBC_00156</strain>
    </source>
</reference>
<evidence type="ECO:0000313" key="11">
    <source>
        <dbReference type="Proteomes" id="UP001622557"/>
    </source>
</evidence>
<evidence type="ECO:0000256" key="8">
    <source>
        <dbReference type="SAM" id="Phobius"/>
    </source>
</evidence>
<feature type="transmembrane region" description="Helical" evidence="8">
    <location>
        <begin position="194"/>
        <end position="214"/>
    </location>
</feature>
<dbReference type="PANTHER" id="PTHR32468">
    <property type="entry name" value="CATION/H + ANTIPORTER"/>
    <property type="match status" value="1"/>
</dbReference>
<organism evidence="10 11">
    <name type="scientific">Streptomyces achromogenes</name>
    <dbReference type="NCBI Taxonomy" id="67255"/>
    <lineage>
        <taxon>Bacteria</taxon>
        <taxon>Bacillati</taxon>
        <taxon>Actinomycetota</taxon>
        <taxon>Actinomycetes</taxon>
        <taxon>Kitasatosporales</taxon>
        <taxon>Streptomycetaceae</taxon>
        <taxon>Streptomyces</taxon>
    </lineage>
</organism>
<feature type="transmembrane region" description="Helical" evidence="8">
    <location>
        <begin position="306"/>
        <end position="328"/>
    </location>
</feature>
<keyword evidence="4 8" id="KW-1133">Transmembrane helix</keyword>
<feature type="transmembrane region" description="Helical" evidence="8">
    <location>
        <begin position="372"/>
        <end position="391"/>
    </location>
</feature>
<dbReference type="InterPro" id="IPR006153">
    <property type="entry name" value="Cation/H_exchanger_TM"/>
</dbReference>
<keyword evidence="3 8" id="KW-0812">Transmembrane</keyword>
<keyword evidence="6 8" id="KW-0472">Membrane</keyword>
<evidence type="ECO:0000256" key="4">
    <source>
        <dbReference type="ARBA" id="ARBA00022989"/>
    </source>
</evidence>
<accession>A0ABZ1KQA7</accession>
<feature type="transmembrane region" description="Helical" evidence="8">
    <location>
        <begin position="165"/>
        <end position="188"/>
    </location>
</feature>
<dbReference type="InterPro" id="IPR050794">
    <property type="entry name" value="CPA2_transporter"/>
</dbReference>
<feature type="transmembrane region" description="Helical" evidence="8">
    <location>
        <begin position="226"/>
        <end position="242"/>
    </location>
</feature>
<keyword evidence="11" id="KW-1185">Reference proteome</keyword>
<dbReference type="RefSeq" id="WP_268692352.1">
    <property type="nucleotide sequence ID" value="NZ_CP108164.1"/>
</dbReference>
<dbReference type="Proteomes" id="UP001622557">
    <property type="component" value="Chromosome"/>
</dbReference>
<dbReference type="Gene3D" id="1.20.1530.20">
    <property type="match status" value="1"/>
</dbReference>
<feature type="transmembrane region" description="Helical" evidence="8">
    <location>
        <begin position="6"/>
        <end position="27"/>
    </location>
</feature>
<feature type="transmembrane region" description="Helical" evidence="8">
    <location>
        <begin position="130"/>
        <end position="153"/>
    </location>
</feature>
<evidence type="ECO:0000259" key="9">
    <source>
        <dbReference type="Pfam" id="PF00999"/>
    </source>
</evidence>
<dbReference type="PANTHER" id="PTHR32468:SF0">
    <property type="entry name" value="K(+)_H(+) ANTIPORTER 1"/>
    <property type="match status" value="1"/>
</dbReference>
<feature type="transmembrane region" description="Helical" evidence="8">
    <location>
        <begin position="34"/>
        <end position="54"/>
    </location>
</feature>
<feature type="transmembrane region" description="Helical" evidence="8">
    <location>
        <begin position="66"/>
        <end position="86"/>
    </location>
</feature>
<comment type="subcellular location">
    <subcellularLocation>
        <location evidence="1">Membrane</location>
        <topology evidence="1">Multi-pass membrane protein</topology>
    </subcellularLocation>
</comment>
<keyword evidence="2" id="KW-0813">Transport</keyword>
<evidence type="ECO:0000256" key="7">
    <source>
        <dbReference type="SAM" id="MobiDB-lite"/>
    </source>
</evidence>
<gene>
    <name evidence="10" type="ORF">OG350_10450</name>
</gene>
<protein>
    <submittedName>
        <fullName evidence="10">Cation:proton antiporter</fullName>
    </submittedName>
</protein>
<feature type="region of interest" description="Disordered" evidence="7">
    <location>
        <begin position="402"/>
        <end position="433"/>
    </location>
</feature>
<feature type="transmembrane region" description="Helical" evidence="8">
    <location>
        <begin position="276"/>
        <end position="294"/>
    </location>
</feature>
<feature type="transmembrane region" description="Helical" evidence="8">
    <location>
        <begin position="98"/>
        <end position="118"/>
    </location>
</feature>
<evidence type="ECO:0000256" key="2">
    <source>
        <dbReference type="ARBA" id="ARBA00022448"/>
    </source>
</evidence>
<evidence type="ECO:0000313" key="10">
    <source>
        <dbReference type="EMBL" id="WTQ80711.1"/>
    </source>
</evidence>
<name>A0ABZ1KQA7_STRAH</name>
<dbReference type="GeneID" id="97280845"/>
<evidence type="ECO:0000256" key="3">
    <source>
        <dbReference type="ARBA" id="ARBA00022692"/>
    </source>
</evidence>
<dbReference type="Pfam" id="PF00999">
    <property type="entry name" value="Na_H_Exchanger"/>
    <property type="match status" value="1"/>
</dbReference>
<feature type="domain" description="Cation/H+ exchanger transmembrane" evidence="9">
    <location>
        <begin position="19"/>
        <end position="390"/>
    </location>
</feature>